<feature type="domain" description="Inhibitor I9" evidence="15">
    <location>
        <begin position="30"/>
        <end position="104"/>
    </location>
</feature>
<dbReference type="GO" id="GO:0005576">
    <property type="term" value="C:extracellular region"/>
    <property type="evidence" value="ECO:0007669"/>
    <property type="project" value="UniProtKB-SubCell"/>
</dbReference>
<evidence type="ECO:0000259" key="14">
    <source>
        <dbReference type="Pfam" id="PF02225"/>
    </source>
</evidence>
<evidence type="ECO:0000256" key="7">
    <source>
        <dbReference type="ARBA" id="ARBA00022825"/>
    </source>
</evidence>
<protein>
    <submittedName>
        <fullName evidence="17">Uncharacterized protein</fullName>
    </submittedName>
</protein>
<comment type="subcellular location">
    <subcellularLocation>
        <location evidence="1">Secreted</location>
    </subcellularLocation>
</comment>
<dbReference type="InterPro" id="IPR046450">
    <property type="entry name" value="PA_dom_sf"/>
</dbReference>
<feature type="domain" description="Subtilisin-like protease fibronectin type-III" evidence="16">
    <location>
        <begin position="1427"/>
        <end position="1527"/>
    </location>
</feature>
<feature type="domain" description="Subtilisin-like protease fibronectin type-III" evidence="16">
    <location>
        <begin position="648"/>
        <end position="748"/>
    </location>
</feature>
<dbReference type="InterPro" id="IPR034197">
    <property type="entry name" value="Peptidases_S8_3"/>
</dbReference>
<dbReference type="PROSITE" id="PS51892">
    <property type="entry name" value="SUBTILASE"/>
    <property type="match status" value="2"/>
</dbReference>
<feature type="active site" description="Charge relay system" evidence="9 10">
    <location>
        <position position="928"/>
    </location>
</feature>
<dbReference type="OrthoDB" id="206201at2759"/>
<feature type="active site" description="Charge relay system" evidence="10">
    <location>
        <position position="546"/>
    </location>
</feature>
<evidence type="ECO:0000256" key="4">
    <source>
        <dbReference type="ARBA" id="ARBA00022670"/>
    </source>
</evidence>
<evidence type="ECO:0000256" key="10">
    <source>
        <dbReference type="PROSITE-ProRule" id="PRU01240"/>
    </source>
</evidence>
<dbReference type="InterPro" id="IPR037045">
    <property type="entry name" value="S8pro/Inhibitor_I9_sf"/>
</dbReference>
<dbReference type="CDD" id="cd02120">
    <property type="entry name" value="PA_subtilisin_like"/>
    <property type="match status" value="2"/>
</dbReference>
<feature type="active site" description="Charge relay system" evidence="9 10">
    <location>
        <position position="984"/>
    </location>
</feature>
<evidence type="ECO:0000256" key="6">
    <source>
        <dbReference type="ARBA" id="ARBA00022801"/>
    </source>
</evidence>
<evidence type="ECO:0000256" key="2">
    <source>
        <dbReference type="ARBA" id="ARBA00011073"/>
    </source>
</evidence>
<dbReference type="InterPro" id="IPR010259">
    <property type="entry name" value="S8pro/Inhibitor_I9"/>
</dbReference>
<dbReference type="PRINTS" id="PR00723">
    <property type="entry name" value="SUBTILISIN"/>
</dbReference>
<evidence type="ECO:0000256" key="3">
    <source>
        <dbReference type="ARBA" id="ARBA00022525"/>
    </source>
</evidence>
<dbReference type="FunFam" id="3.40.50.200:FF:000006">
    <property type="entry name" value="Subtilisin-like protease SBT1.5"/>
    <property type="match status" value="1"/>
</dbReference>
<dbReference type="PROSITE" id="PS00136">
    <property type="entry name" value="SUBTILASE_ASP"/>
    <property type="match status" value="2"/>
</dbReference>
<dbReference type="FunFam" id="3.50.30.30:FF:000005">
    <property type="entry name" value="subtilisin-like protease SBT1.5"/>
    <property type="match status" value="2"/>
</dbReference>
<keyword evidence="7 10" id="KW-0720">Serine protease</keyword>
<feature type="chain" id="PRO_5032352699" evidence="12">
    <location>
        <begin position="26"/>
        <end position="1530"/>
    </location>
</feature>
<feature type="active site" description="Charge relay system" evidence="10">
    <location>
        <position position="208"/>
    </location>
</feature>
<dbReference type="Gene3D" id="3.50.30.30">
    <property type="match status" value="2"/>
</dbReference>
<evidence type="ECO:0000256" key="11">
    <source>
        <dbReference type="SAM" id="MobiDB-lite"/>
    </source>
</evidence>
<evidence type="ECO:0000313" key="17">
    <source>
        <dbReference type="EMBL" id="KAF8656349.1"/>
    </source>
</evidence>
<comment type="caution">
    <text evidence="17">The sequence shown here is derived from an EMBL/GenBank/DDBJ whole genome shotgun (WGS) entry which is preliminary data.</text>
</comment>
<dbReference type="InterPro" id="IPR045051">
    <property type="entry name" value="SBT"/>
</dbReference>
<dbReference type="GO" id="GO:0006508">
    <property type="term" value="P:proteolysis"/>
    <property type="evidence" value="ECO:0007669"/>
    <property type="project" value="UniProtKB-KW"/>
</dbReference>
<dbReference type="GO" id="GO:0004252">
    <property type="term" value="F:serine-type endopeptidase activity"/>
    <property type="evidence" value="ECO:0007669"/>
    <property type="project" value="UniProtKB-UniRule"/>
</dbReference>
<feature type="domain" description="Peptidase S8/S53" evidence="13">
    <location>
        <begin position="919"/>
        <end position="1356"/>
    </location>
</feature>
<feature type="region of interest" description="Disordered" evidence="11">
    <location>
        <begin position="186"/>
        <end position="212"/>
    </location>
</feature>
<organism evidence="17 18">
    <name type="scientific">Digitaria exilis</name>
    <dbReference type="NCBI Taxonomy" id="1010633"/>
    <lineage>
        <taxon>Eukaryota</taxon>
        <taxon>Viridiplantae</taxon>
        <taxon>Streptophyta</taxon>
        <taxon>Embryophyta</taxon>
        <taxon>Tracheophyta</taxon>
        <taxon>Spermatophyta</taxon>
        <taxon>Magnoliopsida</taxon>
        <taxon>Liliopsida</taxon>
        <taxon>Poales</taxon>
        <taxon>Poaceae</taxon>
        <taxon>PACMAD clade</taxon>
        <taxon>Panicoideae</taxon>
        <taxon>Panicodae</taxon>
        <taxon>Paniceae</taxon>
        <taxon>Anthephorinae</taxon>
        <taxon>Digitaria</taxon>
    </lineage>
</organism>
<sequence length="1530" mass="160389">MGSSKLSLLLLAPFLLLAAVPLVAGDELYTFIVHVHPQEGRMLATAADRNAWYRSFLPDDGRLVHAYHHVASGFAARLTRRELDALSAMPGFVAAVPDQTYELHTTHTPQFLGLESLEAKRTYPSHERGAGVIIGMLDSGIVPSHPSFSDHGMPPPPAKWKGRCDFNGRRVCNNKLVGALSFISSPNATRSNSSSSEWRVSPADDEGHGTHTASTAAGAVVAGAQVLGQGKGVAATGIAPRAHVAMYKVCTETSCSNSDILAGVDAAVGDGCDIISMSLGGDSKPFYEDSIAIATLGAVEKGVFVTMSAGNSGPDASSVVNEAPWMLTVAASTMDRSIRATVRLGNGFFFHGESVYQPANVSASTLYYPLVYAGGSGKPYAELCGNGSLDGLDVRGKIVLCEAGSHPGILIPRILKGAVVQSAGGAGMILVNKFPHGYTTFADAHVLPASHVDYAAASAIKSYLNSTASPTAQIVFQGTILGDTSPAPSMAFFSSRGPSLQNPGILKPDITGPGVNVLAAWPFQVGPPNVASPLPGQTFNIISGTSMSAPHLSGVAALIKSKHPDWSPAAIKSAIMTTAEVTDRSGEPILNEQRLPADLFATGAGHVNPEKAGDPGLVYDMAGSDYIGYLCGLPVDCSAVEVIPESMLNYPSISVAFPQTWNWSTPAIVERTVKNVGEAPSVVYYAAVDVADDGVTVGVYPRELAFTRVNQELSFRVIVWPRQNGPKVVQGALRWVSDTYTVRSPISISNRRSMSVHIVNSVLRSLQTSPNTCKAPKLRAMASPEQCNAGPMGIYKQSLLPVLLLAAAVSAAAAARDELQTFIVHVQPHESHVFGTTDDRTTWYKTFLPEDERLVHSYHHVASGFAARLTPRELDALSGMPGFVAAAPNHVYKLLTTHTPQFLGLDLPQSGRNYTSGFGEGVIIGVLDTGVYPFHPSFSGQDMPSPPAKWKGRCDFNASSACNNKLIGARSFESNPSPLDHDGHGTHTSSTAAGAVVPGAQVLGQGSGSASGIAPRAHVAMYKVCADECTSADILAGIDAAVGDGCDVISMSLGGPSLPFYEDGIAIGTFGAVEKGVFVSLAAGNSGPVESSLSNEAPWMLTVGASTMDRLIVAEVRLGNGATFDGESVFQPNISTSVTYPLVYAGASSTPNASFCGNGSLEGFDVRGKIVLCDRGNNVARLDKGIEVKRAGGFGMILANQFADGYSTIADAHVLPASHVSYAAGVDIKKYINSTVSPVAQIVFKGTVLGTRPAPAVTSFSSRGPSTQNPGILKPDITGPGVSVLAAWPFQVGPPSVPVFPAQPTFNFESGTSMSTPHLSGVAALIKSEHPDWSPSAIKSAIMTTADPTDKSGKPIVNEQLAPANWFATGAGEVNPDRALDPGLVYDISAADYVAYLCGMYTSTEVSVIARRSMDCSRIPVIPVSMLNYPSISLTLPSTTNPTAPVVVSRAVTYVGEEASDVYYPRVDLPATVQAKVAPSSLQFTAAGQVQNFTLSVWRGQGTDAKFVQGSLLWVSDKHTVRSPVSISFA</sequence>
<keyword evidence="8" id="KW-0325">Glycoprotein</keyword>
<feature type="domain" description="PA" evidence="14">
    <location>
        <begin position="368"/>
        <end position="460"/>
    </location>
</feature>
<dbReference type="InterPro" id="IPR036852">
    <property type="entry name" value="Peptidase_S8/S53_dom_sf"/>
</dbReference>
<dbReference type="Gene3D" id="3.40.50.200">
    <property type="entry name" value="Peptidase S8/S53 domain"/>
    <property type="match status" value="2"/>
</dbReference>
<feature type="domain" description="Inhibitor I9" evidence="15">
    <location>
        <begin position="821"/>
        <end position="894"/>
    </location>
</feature>
<keyword evidence="6 10" id="KW-0378">Hydrolase</keyword>
<feature type="active site" description="Charge relay system" evidence="10">
    <location>
        <position position="138"/>
    </location>
</feature>
<dbReference type="Gene3D" id="3.30.70.80">
    <property type="entry name" value="Peptidase S8 propeptide/proteinase inhibitor I9"/>
    <property type="match status" value="2"/>
</dbReference>
<gene>
    <name evidence="17" type="ORF">HU200_060731</name>
</gene>
<feature type="compositionally biased region" description="Low complexity" evidence="11">
    <location>
        <begin position="186"/>
        <end position="201"/>
    </location>
</feature>
<comment type="similarity">
    <text evidence="2 10">Belongs to the peptidase S8 family.</text>
</comment>
<dbReference type="InterPro" id="IPR041469">
    <property type="entry name" value="Subtilisin-like_FN3"/>
</dbReference>
<evidence type="ECO:0000313" key="18">
    <source>
        <dbReference type="Proteomes" id="UP000636709"/>
    </source>
</evidence>
<dbReference type="PANTHER" id="PTHR10795">
    <property type="entry name" value="PROPROTEIN CONVERTASE SUBTILISIN/KEXIN"/>
    <property type="match status" value="1"/>
</dbReference>
<evidence type="ECO:0000256" key="5">
    <source>
        <dbReference type="ARBA" id="ARBA00022729"/>
    </source>
</evidence>
<keyword evidence="18" id="KW-1185">Reference proteome</keyword>
<keyword evidence="4 10" id="KW-0645">Protease</keyword>
<evidence type="ECO:0000256" key="9">
    <source>
        <dbReference type="PIRSR" id="PIRSR615500-1"/>
    </source>
</evidence>
<feature type="active site" description="Charge relay system" evidence="9 10">
    <location>
        <position position="1313"/>
    </location>
</feature>
<dbReference type="InterPro" id="IPR023827">
    <property type="entry name" value="Peptidase_S8_Asp-AS"/>
</dbReference>
<evidence type="ECO:0000256" key="1">
    <source>
        <dbReference type="ARBA" id="ARBA00004613"/>
    </source>
</evidence>
<dbReference type="InterPro" id="IPR003137">
    <property type="entry name" value="PA_domain"/>
</dbReference>
<evidence type="ECO:0000259" key="15">
    <source>
        <dbReference type="Pfam" id="PF05922"/>
    </source>
</evidence>
<keyword evidence="3" id="KW-0964">Secreted</keyword>
<proteinExistence type="inferred from homology"/>
<accession>A0A835AIU7</accession>
<evidence type="ECO:0000259" key="13">
    <source>
        <dbReference type="Pfam" id="PF00082"/>
    </source>
</evidence>
<dbReference type="Gramene" id="Dexi7A01G0015250.1">
    <property type="protein sequence ID" value="Dexi7A01G0015250.1:cds"/>
    <property type="gene ID" value="Dexi7A01G0015250"/>
</dbReference>
<dbReference type="Proteomes" id="UP000636709">
    <property type="component" value="Unassembled WGS sequence"/>
</dbReference>
<keyword evidence="5 12" id="KW-0732">Signal</keyword>
<dbReference type="Pfam" id="PF05922">
    <property type="entry name" value="Inhibitor_I9"/>
    <property type="match status" value="2"/>
</dbReference>
<dbReference type="Gene3D" id="2.60.40.2310">
    <property type="match status" value="2"/>
</dbReference>
<feature type="domain" description="Peptidase S8/S53" evidence="13">
    <location>
        <begin position="129"/>
        <end position="587"/>
    </location>
</feature>
<feature type="domain" description="PA" evidence="14">
    <location>
        <begin position="1138"/>
        <end position="1227"/>
    </location>
</feature>
<dbReference type="SUPFAM" id="SSF52025">
    <property type="entry name" value="PA domain"/>
    <property type="match status" value="2"/>
</dbReference>
<feature type="signal peptide" evidence="12">
    <location>
        <begin position="1"/>
        <end position="25"/>
    </location>
</feature>
<evidence type="ECO:0000259" key="16">
    <source>
        <dbReference type="Pfam" id="PF17766"/>
    </source>
</evidence>
<dbReference type="Pfam" id="PF17766">
    <property type="entry name" value="fn3_6"/>
    <property type="match status" value="2"/>
</dbReference>
<dbReference type="Pfam" id="PF00082">
    <property type="entry name" value="Peptidase_S8"/>
    <property type="match status" value="2"/>
</dbReference>
<dbReference type="Pfam" id="PF02225">
    <property type="entry name" value="PA"/>
    <property type="match status" value="2"/>
</dbReference>
<dbReference type="SUPFAM" id="SSF52743">
    <property type="entry name" value="Subtilisin-like"/>
    <property type="match status" value="2"/>
</dbReference>
<dbReference type="EMBL" id="JACEFO010002556">
    <property type="protein sequence ID" value="KAF8656349.1"/>
    <property type="molecule type" value="Genomic_DNA"/>
</dbReference>
<reference evidence="17" key="1">
    <citation type="submission" date="2020-07" db="EMBL/GenBank/DDBJ databases">
        <title>Genome sequence and genetic diversity analysis of an under-domesticated orphan crop, white fonio (Digitaria exilis).</title>
        <authorList>
            <person name="Bennetzen J.L."/>
            <person name="Chen S."/>
            <person name="Ma X."/>
            <person name="Wang X."/>
            <person name="Yssel A.E.J."/>
            <person name="Chaluvadi S.R."/>
            <person name="Johnson M."/>
            <person name="Gangashetty P."/>
            <person name="Hamidou F."/>
            <person name="Sanogo M.D."/>
            <person name="Zwaenepoel A."/>
            <person name="Wallace J."/>
            <person name="Van De Peer Y."/>
            <person name="Van Deynze A."/>
        </authorList>
    </citation>
    <scope>NUCLEOTIDE SEQUENCE</scope>
    <source>
        <tissue evidence="17">Leaves</tissue>
    </source>
</reference>
<evidence type="ECO:0000256" key="8">
    <source>
        <dbReference type="ARBA" id="ARBA00023180"/>
    </source>
</evidence>
<dbReference type="InterPro" id="IPR015500">
    <property type="entry name" value="Peptidase_S8_subtilisin-rel"/>
</dbReference>
<dbReference type="CDD" id="cd04852">
    <property type="entry name" value="Peptidases_S8_3"/>
    <property type="match status" value="2"/>
</dbReference>
<evidence type="ECO:0000256" key="12">
    <source>
        <dbReference type="SAM" id="SignalP"/>
    </source>
</evidence>
<name>A0A835AIU7_9POAL</name>
<dbReference type="InterPro" id="IPR000209">
    <property type="entry name" value="Peptidase_S8/S53_dom"/>
</dbReference>